<keyword evidence="2 3" id="KW-0808">Transferase</keyword>
<name>V6EX42_MAGGM</name>
<reference evidence="3 4" key="1">
    <citation type="journal article" date="2014" name="Genome Announc.">
        <title>Complete genome sequence of Magnetospirillum gryphiswaldense MSR-1.</title>
        <authorList>
            <person name="Wang X."/>
            <person name="Wang Q."/>
            <person name="Zhang W."/>
            <person name="Wang Y."/>
            <person name="Li L."/>
            <person name="Wen T."/>
            <person name="Zhang T."/>
            <person name="Zhang Y."/>
            <person name="Xu J."/>
            <person name="Hu J."/>
            <person name="Li S."/>
            <person name="Liu L."/>
            <person name="Liu J."/>
            <person name="Jiang W."/>
            <person name="Tian J."/>
            <person name="Li Y."/>
            <person name="Schuler D."/>
            <person name="Wang L."/>
            <person name="Li J."/>
        </authorList>
    </citation>
    <scope>NUCLEOTIDE SEQUENCE [LARGE SCALE GENOMIC DNA]</scope>
    <source>
        <strain evidence="4">DSM 6361 / JCM 21280 / NBRC 15271 / MSR-1</strain>
    </source>
</reference>
<protein>
    <submittedName>
        <fullName evidence="3">Glycosyl transferase WecB/TagA/CpsF</fullName>
        <ecNumber evidence="3">2.4.1.187</ecNumber>
    </submittedName>
</protein>
<dbReference type="NCBIfam" id="TIGR00696">
    <property type="entry name" value="wecG_tagA_cpsF"/>
    <property type="match status" value="1"/>
</dbReference>
<dbReference type="CDD" id="cd02440">
    <property type="entry name" value="AdoMet_MTases"/>
    <property type="match status" value="1"/>
</dbReference>
<dbReference type="eggNOG" id="COG1922">
    <property type="taxonomic scope" value="Bacteria"/>
</dbReference>
<dbReference type="InterPro" id="IPR029063">
    <property type="entry name" value="SAM-dependent_MTases_sf"/>
</dbReference>
<keyword evidence="4" id="KW-1185">Reference proteome</keyword>
<sequence>MTRIWLSLARSGAICRLCAVTDRQNRVAREEKVGQGQWLMQCGHCGGLYLDPDMSAAGMRRFYAKDYRRLYPFENCTRPDEAFLHAIRCREIGLRRARALALAVTQGGQVLEIGSGHGGFLGRLHALRPDLALTAVEPDGEHRHLAVDGAPVRFLNWGDLPDCASFDLIVLFHTLEHMLDPVADLGFLAQLLSPAGRLVIEVPETRVDAVSAADIHPAHVTCFTVNSLRRAVLAAGLKPFALPLAKAAALPACLWVEAGRQGVEKWDTVPPDGPAVAPPRQSWLRRGLGQGARVLLPEAWRGRLSRWRHGPVLDRSLSEPGGRVFCWGIAFDLDWTMGALLRQAVKAMAERKPFRVADINVAKLIGLRADPAFRLAVLGADAAVVDGMGVLWGLRYLGLPARQRISGVDLLDQVAALCAERGWRPYIVGARADVLARAVERLHRRHPGLHLAGWRDGYFPPAQDEQVAADLASFGADCLIAALPYPRQDLFLAKVHAASAIPFAFGVGGSLDVLAGDRRRAPAWMQAAGLEWLFRLIQEPLRLGPRYVSCNSRFLVAVLSQWVVQRLAGR</sequence>
<evidence type="ECO:0000256" key="2">
    <source>
        <dbReference type="ARBA" id="ARBA00022679"/>
    </source>
</evidence>
<dbReference type="PANTHER" id="PTHR34136">
    <property type="match status" value="1"/>
</dbReference>
<evidence type="ECO:0000313" key="3">
    <source>
        <dbReference type="EMBL" id="CDK97815.1"/>
    </source>
</evidence>
<proteinExistence type="predicted"/>
<dbReference type="Proteomes" id="UP000018922">
    <property type="component" value="Chromosome I"/>
</dbReference>
<dbReference type="KEGG" id="mgy:MGMSRv2__0600"/>
<dbReference type="STRING" id="1430440.MGMSRv2__0600"/>
<dbReference type="GO" id="GO:0047244">
    <property type="term" value="F:N-acetylglucosaminyldiphosphoundecaprenol N-acetyl-beta-D-mannosaminyltransferase activity"/>
    <property type="evidence" value="ECO:0007669"/>
    <property type="project" value="UniProtKB-EC"/>
</dbReference>
<dbReference type="Gene3D" id="3.40.50.150">
    <property type="entry name" value="Vaccinia Virus protein VP39"/>
    <property type="match status" value="1"/>
</dbReference>
<dbReference type="SUPFAM" id="SSF53335">
    <property type="entry name" value="S-adenosyl-L-methionine-dependent methyltransferases"/>
    <property type="match status" value="1"/>
</dbReference>
<dbReference type="CDD" id="cd06533">
    <property type="entry name" value="Glyco_transf_WecG_TagA"/>
    <property type="match status" value="1"/>
</dbReference>
<dbReference type="AlphaFoldDB" id="V6EX42"/>
<dbReference type="Pfam" id="PF13489">
    <property type="entry name" value="Methyltransf_23"/>
    <property type="match status" value="1"/>
</dbReference>
<accession>V6EX42</accession>
<dbReference type="HOGENOM" id="CLU_474764_0_0_5"/>
<organism evidence="3 4">
    <name type="scientific">Magnetospirillum gryphiswaldense (strain DSM 6361 / JCM 21280 / NBRC 15271 / MSR-1)</name>
    <dbReference type="NCBI Taxonomy" id="431944"/>
    <lineage>
        <taxon>Bacteria</taxon>
        <taxon>Pseudomonadati</taxon>
        <taxon>Pseudomonadota</taxon>
        <taxon>Alphaproteobacteria</taxon>
        <taxon>Rhodospirillales</taxon>
        <taxon>Rhodospirillaceae</taxon>
        <taxon>Magnetospirillum</taxon>
    </lineage>
</organism>
<dbReference type="eggNOG" id="COG2227">
    <property type="taxonomic scope" value="Bacteria"/>
</dbReference>
<evidence type="ECO:0000256" key="1">
    <source>
        <dbReference type="ARBA" id="ARBA00022676"/>
    </source>
</evidence>
<dbReference type="EMBL" id="HG794546">
    <property type="protein sequence ID" value="CDK97815.1"/>
    <property type="molecule type" value="Genomic_DNA"/>
</dbReference>
<keyword evidence="1 3" id="KW-0328">Glycosyltransferase</keyword>
<dbReference type="EC" id="2.4.1.187" evidence="3"/>
<dbReference type="Pfam" id="PF03808">
    <property type="entry name" value="Glyco_tran_WecG"/>
    <property type="match status" value="1"/>
</dbReference>
<dbReference type="InterPro" id="IPR004629">
    <property type="entry name" value="WecG_TagA_CpsF"/>
</dbReference>
<gene>
    <name evidence="3" type="ordered locus">MGMSRv2__0600</name>
</gene>
<evidence type="ECO:0000313" key="4">
    <source>
        <dbReference type="Proteomes" id="UP000018922"/>
    </source>
</evidence>
<dbReference type="PANTHER" id="PTHR34136:SF1">
    <property type="entry name" value="UDP-N-ACETYL-D-MANNOSAMINURONIC ACID TRANSFERASE"/>
    <property type="match status" value="1"/>
</dbReference>